<dbReference type="GO" id="GO:0005737">
    <property type="term" value="C:cytoplasm"/>
    <property type="evidence" value="ECO:0007669"/>
    <property type="project" value="UniProtKB-SubCell"/>
</dbReference>
<dbReference type="eggNOG" id="COG0037">
    <property type="taxonomic scope" value="Bacteria"/>
</dbReference>
<evidence type="ECO:0000256" key="4">
    <source>
        <dbReference type="ARBA" id="ARBA00022840"/>
    </source>
</evidence>
<dbReference type="HAMAP" id="MF_01161">
    <property type="entry name" value="tRNA_Ile_lys_synt"/>
    <property type="match status" value="1"/>
</dbReference>
<keyword evidence="9" id="KW-1185">Reference proteome</keyword>
<name>U2Z8L6_9RHOB</name>
<dbReference type="EC" id="6.3.4.19" evidence="6"/>
<comment type="similarity">
    <text evidence="6">Belongs to the tRNA(Ile)-lysidine synthase family.</text>
</comment>
<dbReference type="NCBIfam" id="TIGR02432">
    <property type="entry name" value="lysidine_TilS_N"/>
    <property type="match status" value="1"/>
</dbReference>
<dbReference type="Gene3D" id="3.40.50.620">
    <property type="entry name" value="HUPs"/>
    <property type="match status" value="1"/>
</dbReference>
<evidence type="ECO:0000256" key="6">
    <source>
        <dbReference type="HAMAP-Rule" id="MF_01161"/>
    </source>
</evidence>
<dbReference type="EMBL" id="BATB01000083">
    <property type="protein sequence ID" value="GAD57382.1"/>
    <property type="molecule type" value="Genomic_DNA"/>
</dbReference>
<dbReference type="SUPFAM" id="SSF52402">
    <property type="entry name" value="Adenine nucleotide alpha hydrolases-like"/>
    <property type="match status" value="1"/>
</dbReference>
<dbReference type="InterPro" id="IPR011063">
    <property type="entry name" value="TilS/TtcA_N"/>
</dbReference>
<dbReference type="GO" id="GO:0005524">
    <property type="term" value="F:ATP binding"/>
    <property type="evidence" value="ECO:0007669"/>
    <property type="project" value="UniProtKB-UniRule"/>
</dbReference>
<dbReference type="PANTHER" id="PTHR43033">
    <property type="entry name" value="TRNA(ILE)-LYSIDINE SYNTHASE-RELATED"/>
    <property type="match status" value="1"/>
</dbReference>
<dbReference type="Pfam" id="PF01171">
    <property type="entry name" value="ATP_bind_3"/>
    <property type="match status" value="1"/>
</dbReference>
<sequence length="412" mass="44290">MSLTPDALVRAAAACFETGPCEGLGLAVSGGSDSMALLHMLAPEAQARGITLRAATVDHRLRPEARAEAEAVAAACAGLGVPHEILDWTGWDRRGNLQDAARRARRRLLADWAQRHGLGAVALGHTRDDQAETVLMRLARGSGVDGLAGMASRRQADGLTWLRPLLGLRRDDLRGWRHGAGRGWVEDPSNADPRFQRVRARAALDALVPVGIAAGGLADTADRMAMARAALEHLAATLSLQAVRLRVGAVEIDAVILRDAPEETRLRLVSAALRWIGACDYRPRLESLRDALGRAGEGRWRSLSGVLLAEKGGRLWLCREPGRVEAPVPAGAIWDRRWRICGADEGVRIGALDEPGLAQCPGWRDLGLPRAALLSSPAIWRDGMLIAAPCVVPDAAYRARIVAEFPYPTLPH</sequence>
<accession>U2Z8L6</accession>
<dbReference type="CDD" id="cd01992">
    <property type="entry name" value="TilS_N"/>
    <property type="match status" value="1"/>
</dbReference>
<comment type="function">
    <text evidence="6">Ligates lysine onto the cytidine present at position 34 of the AUA codon-specific tRNA(Ile) that contains the anticodon CAU, in an ATP-dependent manner. Cytidine is converted to lysidine, thus changing the amino acid specificity of the tRNA from methionine to isoleucine.</text>
</comment>
<keyword evidence="6" id="KW-0963">Cytoplasm</keyword>
<comment type="domain">
    <text evidence="6">The N-terminal region contains the highly conserved SGGXDS motif, predicted to be a P-loop motif involved in ATP binding.</text>
</comment>
<dbReference type="AlphaFoldDB" id="U2Z8L6"/>
<reference evidence="8" key="1">
    <citation type="journal article" date="2013" name="Genome Announc.">
        <title>Draft Genome Sequence of Loktanella cinnabarina LL-001T, Isolated from Deep-Sea Floor Sediment.</title>
        <authorList>
            <person name="Nishi S."/>
            <person name="Tsubouchi T."/>
            <person name="Takaki Y."/>
            <person name="Koyanagi R."/>
            <person name="Satoh N."/>
            <person name="Maruyama T."/>
            <person name="Hatada Y."/>
        </authorList>
    </citation>
    <scope>NUCLEOTIDE SEQUENCE [LARGE SCALE GENOMIC DNA]</scope>
    <source>
        <strain evidence="8">LL-001</strain>
    </source>
</reference>
<dbReference type="STRING" id="1337093.MBELCI_3434"/>
<keyword evidence="4 6" id="KW-0067">ATP-binding</keyword>
<keyword evidence="1 6" id="KW-0436">Ligase</keyword>
<dbReference type="InterPro" id="IPR012795">
    <property type="entry name" value="tRNA_Ile_lys_synt_N"/>
</dbReference>
<dbReference type="PANTHER" id="PTHR43033:SF1">
    <property type="entry name" value="TRNA(ILE)-LYSIDINE SYNTHASE-RELATED"/>
    <property type="match status" value="1"/>
</dbReference>
<evidence type="ECO:0000256" key="2">
    <source>
        <dbReference type="ARBA" id="ARBA00022694"/>
    </source>
</evidence>
<gene>
    <name evidence="6" type="primary">tilS</name>
    <name evidence="8" type="ORF">MBELCI_3434</name>
</gene>
<dbReference type="GO" id="GO:0032267">
    <property type="term" value="F:tRNA(Ile)-lysidine synthase activity"/>
    <property type="evidence" value="ECO:0007669"/>
    <property type="project" value="UniProtKB-EC"/>
</dbReference>
<organism evidence="8 9">
    <name type="scientific">Limimaricola cinnabarinus LL-001</name>
    <dbReference type="NCBI Taxonomy" id="1337093"/>
    <lineage>
        <taxon>Bacteria</taxon>
        <taxon>Pseudomonadati</taxon>
        <taxon>Pseudomonadota</taxon>
        <taxon>Alphaproteobacteria</taxon>
        <taxon>Rhodobacterales</taxon>
        <taxon>Paracoccaceae</taxon>
        <taxon>Limimaricola</taxon>
    </lineage>
</organism>
<protein>
    <recommendedName>
        <fullName evidence="6">tRNA(Ile)-lysidine synthase</fullName>
        <ecNumber evidence="6">6.3.4.19</ecNumber>
    </recommendedName>
    <alternativeName>
        <fullName evidence="6">tRNA(Ile)-2-lysyl-cytidine synthase</fullName>
    </alternativeName>
    <alternativeName>
        <fullName evidence="6">tRNA(Ile)-lysidine synthetase</fullName>
    </alternativeName>
</protein>
<dbReference type="Proteomes" id="UP000016566">
    <property type="component" value="Unassembled WGS sequence"/>
</dbReference>
<evidence type="ECO:0000256" key="1">
    <source>
        <dbReference type="ARBA" id="ARBA00022598"/>
    </source>
</evidence>
<dbReference type="GO" id="GO:0006400">
    <property type="term" value="P:tRNA modification"/>
    <property type="evidence" value="ECO:0007669"/>
    <property type="project" value="UniProtKB-UniRule"/>
</dbReference>
<feature type="domain" description="tRNA(Ile)-lysidine/2-thiocytidine synthase N-terminal" evidence="7">
    <location>
        <begin position="26"/>
        <end position="202"/>
    </location>
</feature>
<comment type="caution">
    <text evidence="8">The sequence shown here is derived from an EMBL/GenBank/DDBJ whole genome shotgun (WGS) entry which is preliminary data.</text>
</comment>
<evidence type="ECO:0000259" key="7">
    <source>
        <dbReference type="Pfam" id="PF01171"/>
    </source>
</evidence>
<evidence type="ECO:0000256" key="3">
    <source>
        <dbReference type="ARBA" id="ARBA00022741"/>
    </source>
</evidence>
<evidence type="ECO:0000313" key="8">
    <source>
        <dbReference type="EMBL" id="GAD57382.1"/>
    </source>
</evidence>
<feature type="binding site" evidence="6">
    <location>
        <begin position="29"/>
        <end position="34"/>
    </location>
    <ligand>
        <name>ATP</name>
        <dbReference type="ChEBI" id="CHEBI:30616"/>
    </ligand>
</feature>
<dbReference type="InterPro" id="IPR014729">
    <property type="entry name" value="Rossmann-like_a/b/a_fold"/>
</dbReference>
<dbReference type="InterPro" id="IPR012094">
    <property type="entry name" value="tRNA_Ile_lys_synt"/>
</dbReference>
<comment type="catalytic activity">
    <reaction evidence="5 6">
        <text>cytidine(34) in tRNA(Ile2) + L-lysine + ATP = lysidine(34) in tRNA(Ile2) + AMP + diphosphate + H(+)</text>
        <dbReference type="Rhea" id="RHEA:43744"/>
        <dbReference type="Rhea" id="RHEA-COMP:10625"/>
        <dbReference type="Rhea" id="RHEA-COMP:10670"/>
        <dbReference type="ChEBI" id="CHEBI:15378"/>
        <dbReference type="ChEBI" id="CHEBI:30616"/>
        <dbReference type="ChEBI" id="CHEBI:32551"/>
        <dbReference type="ChEBI" id="CHEBI:33019"/>
        <dbReference type="ChEBI" id="CHEBI:82748"/>
        <dbReference type="ChEBI" id="CHEBI:83665"/>
        <dbReference type="ChEBI" id="CHEBI:456215"/>
        <dbReference type="EC" id="6.3.4.19"/>
    </reaction>
</comment>
<keyword evidence="3 6" id="KW-0547">Nucleotide-binding</keyword>
<comment type="subcellular location">
    <subcellularLocation>
        <location evidence="6">Cytoplasm</location>
    </subcellularLocation>
</comment>
<evidence type="ECO:0000313" key="9">
    <source>
        <dbReference type="Proteomes" id="UP000016566"/>
    </source>
</evidence>
<evidence type="ECO:0000256" key="5">
    <source>
        <dbReference type="ARBA" id="ARBA00048539"/>
    </source>
</evidence>
<proteinExistence type="inferred from homology"/>
<keyword evidence="2 6" id="KW-0819">tRNA processing</keyword>